<feature type="region of interest" description="Disordered" evidence="1">
    <location>
        <begin position="252"/>
        <end position="282"/>
    </location>
</feature>
<dbReference type="EMBL" id="JFAX01000027">
    <property type="protein sequence ID" value="EXI65152.1"/>
    <property type="molecule type" value="Genomic_DNA"/>
</dbReference>
<feature type="compositionally biased region" description="Basic and acidic residues" evidence="1">
    <location>
        <begin position="252"/>
        <end position="263"/>
    </location>
</feature>
<feature type="compositionally biased region" description="Basic and acidic residues" evidence="1">
    <location>
        <begin position="1"/>
        <end position="23"/>
    </location>
</feature>
<organism evidence="2 3">
    <name type="scientific">Candidatus Accumulibacter adjunctus</name>
    <dbReference type="NCBI Taxonomy" id="1454001"/>
    <lineage>
        <taxon>Bacteria</taxon>
        <taxon>Pseudomonadati</taxon>
        <taxon>Pseudomonadota</taxon>
        <taxon>Betaproteobacteria</taxon>
        <taxon>Candidatus Accumulibacter</taxon>
    </lineage>
</organism>
<dbReference type="Proteomes" id="UP000020218">
    <property type="component" value="Unassembled WGS sequence"/>
</dbReference>
<feature type="region of interest" description="Disordered" evidence="1">
    <location>
        <begin position="1"/>
        <end position="133"/>
    </location>
</feature>
<feature type="compositionally biased region" description="Basic and acidic residues" evidence="1">
    <location>
        <begin position="63"/>
        <end position="83"/>
    </location>
</feature>
<gene>
    <name evidence="2" type="ORF">AW08_03424</name>
</gene>
<reference evidence="2" key="1">
    <citation type="submission" date="2014-02" db="EMBL/GenBank/DDBJ databases">
        <title>Expanding our view of genomic diversity in Candidatus Accumulibacter clades.</title>
        <authorList>
            <person name="Skennerton C.T."/>
            <person name="Barr J.J."/>
            <person name="Slater F.R."/>
            <person name="Bond P.L."/>
            <person name="Tyson G.W."/>
        </authorList>
    </citation>
    <scope>NUCLEOTIDE SEQUENCE [LARGE SCALE GENOMIC DNA]</scope>
</reference>
<comment type="caution">
    <text evidence="2">The sequence shown here is derived from an EMBL/GenBank/DDBJ whole genome shotgun (WGS) entry which is preliminary data.</text>
</comment>
<accession>A0A011NKM2</accession>
<evidence type="ECO:0000256" key="1">
    <source>
        <dbReference type="SAM" id="MobiDB-lite"/>
    </source>
</evidence>
<proteinExistence type="predicted"/>
<protein>
    <submittedName>
        <fullName evidence="2">Uncharacterized protein</fullName>
    </submittedName>
</protein>
<sequence length="434" mass="47826">MDAARGHLVEGERAGLVRADHRRAAQRLHRRQPLDDGVALGHAVHAQRQGDRHHRRQSFGNGRHGERDGGHRGAQESVAARDAEDQDQRDDAAGDRSQPFAEPVELHLQGRRGLGGVGQHAGDPAHFGAHAGSGDDRLQAAVRHDGVHEDHAASLGQHRSRRDRIDVLRHRLRLAGECGLRHLGRMRVEHARIGRDAVAGFEQKDVARHEVDRGDLHHPSVTAHARDRCEHVLQRSQSRFGAVFLQETQRRVEDHDDGDDHGVLDIAQQGGQHGSAEQHEDEEIAELVEELPPRRARRPADEPVRTVAGEPGCRFCAAEASSRVYTQVAGRGRRGAGVPGYLFVGPGRRCRLRHAAWRGVGVRRKRRLPSLLHPSVLPVRSDARLGGMVWLPDSIDFNAQISSRRLRISACRSASMCSRAASTTRCVPCCSASV</sequence>
<dbReference type="AlphaFoldDB" id="A0A011NKM2"/>
<name>A0A011NKM2_9PROT</name>
<evidence type="ECO:0000313" key="3">
    <source>
        <dbReference type="Proteomes" id="UP000020218"/>
    </source>
</evidence>
<dbReference type="AntiFam" id="ANF00085">
    <property type="entry name" value="Shadow ORF (opposite pacL)"/>
</dbReference>
<keyword evidence="3" id="KW-1185">Reference proteome</keyword>
<evidence type="ECO:0000313" key="2">
    <source>
        <dbReference type="EMBL" id="EXI65152.1"/>
    </source>
</evidence>